<evidence type="ECO:0000313" key="2">
    <source>
        <dbReference type="EMBL" id="KAL3311355.1"/>
    </source>
</evidence>
<dbReference type="EMBL" id="JBJKFK010002279">
    <property type="protein sequence ID" value="KAL3311355.1"/>
    <property type="molecule type" value="Genomic_DNA"/>
</dbReference>
<reference evidence="2 3" key="1">
    <citation type="submission" date="2024-11" db="EMBL/GenBank/DDBJ databases">
        <title>Adaptive evolution of stress response genes in parasites aligns with host niche diversity.</title>
        <authorList>
            <person name="Hahn C."/>
            <person name="Resl P."/>
        </authorList>
    </citation>
    <scope>NUCLEOTIDE SEQUENCE [LARGE SCALE GENOMIC DNA]</scope>
    <source>
        <strain evidence="2">EGGRZ-B1_66</strain>
        <tissue evidence="2">Body</tissue>
    </source>
</reference>
<evidence type="ECO:0000256" key="1">
    <source>
        <dbReference type="SAM" id="MobiDB-lite"/>
    </source>
</evidence>
<comment type="caution">
    <text evidence="2">The sequence shown here is derived from an EMBL/GenBank/DDBJ whole genome shotgun (WGS) entry which is preliminary data.</text>
</comment>
<gene>
    <name evidence="2" type="ORF">Ciccas_010064</name>
</gene>
<protein>
    <submittedName>
        <fullName evidence="2">Uncharacterized protein</fullName>
    </submittedName>
</protein>
<dbReference type="AlphaFoldDB" id="A0ABD2PV65"/>
<keyword evidence="3" id="KW-1185">Reference proteome</keyword>
<dbReference type="Proteomes" id="UP001626550">
    <property type="component" value="Unassembled WGS sequence"/>
</dbReference>
<feature type="region of interest" description="Disordered" evidence="1">
    <location>
        <begin position="240"/>
        <end position="280"/>
    </location>
</feature>
<sequence>MISSANEAVCDESTGLKDTAAQVAAAKFWGFINHQSSTTCPTTRSNGSGWTSGCNFQAGGVFPSPVSSGSTSDFSSASSQTSRLHKNSMDCLALAPSAPLIPSALYADVLNTTNSIDADSYHCPPGPSSTNPASFGMQQAMMAMNEMFRTDTMNTTLIPPDTPYPNLLLHQDTTNYSSNMNGIVVTDKTPKDSKKRVLDDDNESLDESADELDQSTASFDGNSGHIWPWMTVVGQFSSSHDAAVQVSWPRDSDELKPQVSARRRPRPGYLDCASKTTSPK</sequence>
<feature type="compositionally biased region" description="Acidic residues" evidence="1">
    <location>
        <begin position="200"/>
        <end position="213"/>
    </location>
</feature>
<evidence type="ECO:0000313" key="3">
    <source>
        <dbReference type="Proteomes" id="UP001626550"/>
    </source>
</evidence>
<accession>A0ABD2PV65</accession>
<organism evidence="2 3">
    <name type="scientific">Cichlidogyrus casuarinus</name>
    <dbReference type="NCBI Taxonomy" id="1844966"/>
    <lineage>
        <taxon>Eukaryota</taxon>
        <taxon>Metazoa</taxon>
        <taxon>Spiralia</taxon>
        <taxon>Lophotrochozoa</taxon>
        <taxon>Platyhelminthes</taxon>
        <taxon>Monogenea</taxon>
        <taxon>Monopisthocotylea</taxon>
        <taxon>Dactylogyridea</taxon>
        <taxon>Ancyrocephalidae</taxon>
        <taxon>Cichlidogyrus</taxon>
    </lineage>
</organism>
<proteinExistence type="predicted"/>
<feature type="region of interest" description="Disordered" evidence="1">
    <location>
        <begin position="178"/>
        <end position="220"/>
    </location>
</feature>
<name>A0ABD2PV65_9PLAT</name>
<feature type="compositionally biased region" description="Basic and acidic residues" evidence="1">
    <location>
        <begin position="188"/>
        <end position="199"/>
    </location>
</feature>